<evidence type="ECO:0000313" key="2">
    <source>
        <dbReference type="Proteomes" id="UP000265520"/>
    </source>
</evidence>
<reference evidence="1 2" key="1">
    <citation type="journal article" date="2018" name="Front. Plant Sci.">
        <title>Red Clover (Trifolium pratense) and Zigzag Clover (T. medium) - A Picture of Genomic Similarities and Differences.</title>
        <authorList>
            <person name="Dluhosova J."/>
            <person name="Istvanek J."/>
            <person name="Nedelnik J."/>
            <person name="Repkova J."/>
        </authorList>
    </citation>
    <scope>NUCLEOTIDE SEQUENCE [LARGE SCALE GENOMIC DNA]</scope>
    <source>
        <strain evidence="2">cv. 10/8</strain>
        <tissue evidence="1">Leaf</tissue>
    </source>
</reference>
<sequence length="59" mass="6503">MRSTCLSCCDGDLSRMPRHVLTWTGRPYLIGSCPIIRAGLYSCQLLAQSRTGAPKSLFL</sequence>
<feature type="non-terminal residue" evidence="1">
    <location>
        <position position="59"/>
    </location>
</feature>
<comment type="caution">
    <text evidence="1">The sequence shown here is derived from an EMBL/GenBank/DDBJ whole genome shotgun (WGS) entry which is preliminary data.</text>
</comment>
<name>A0A392STI0_9FABA</name>
<evidence type="ECO:0000313" key="1">
    <source>
        <dbReference type="EMBL" id="MCI52151.1"/>
    </source>
</evidence>
<dbReference type="EMBL" id="LXQA010442943">
    <property type="protein sequence ID" value="MCI52151.1"/>
    <property type="molecule type" value="Genomic_DNA"/>
</dbReference>
<keyword evidence="2" id="KW-1185">Reference proteome</keyword>
<dbReference type="Proteomes" id="UP000265520">
    <property type="component" value="Unassembled WGS sequence"/>
</dbReference>
<proteinExistence type="predicted"/>
<accession>A0A392STI0</accession>
<protein>
    <submittedName>
        <fullName evidence="1">Uncharacterized protein</fullName>
    </submittedName>
</protein>
<organism evidence="1 2">
    <name type="scientific">Trifolium medium</name>
    <dbReference type="NCBI Taxonomy" id="97028"/>
    <lineage>
        <taxon>Eukaryota</taxon>
        <taxon>Viridiplantae</taxon>
        <taxon>Streptophyta</taxon>
        <taxon>Embryophyta</taxon>
        <taxon>Tracheophyta</taxon>
        <taxon>Spermatophyta</taxon>
        <taxon>Magnoliopsida</taxon>
        <taxon>eudicotyledons</taxon>
        <taxon>Gunneridae</taxon>
        <taxon>Pentapetalae</taxon>
        <taxon>rosids</taxon>
        <taxon>fabids</taxon>
        <taxon>Fabales</taxon>
        <taxon>Fabaceae</taxon>
        <taxon>Papilionoideae</taxon>
        <taxon>50 kb inversion clade</taxon>
        <taxon>NPAAA clade</taxon>
        <taxon>Hologalegina</taxon>
        <taxon>IRL clade</taxon>
        <taxon>Trifolieae</taxon>
        <taxon>Trifolium</taxon>
    </lineage>
</organism>
<dbReference type="AlphaFoldDB" id="A0A392STI0"/>